<dbReference type="PRINTS" id="PR00407">
    <property type="entry name" value="EUMOPTERIN"/>
</dbReference>
<protein>
    <recommendedName>
        <fullName evidence="9">Sulfite oxidase</fullName>
    </recommendedName>
</protein>
<dbReference type="SUPFAM" id="SSF81296">
    <property type="entry name" value="E set domains"/>
    <property type="match status" value="1"/>
</dbReference>
<evidence type="ECO:0000256" key="4">
    <source>
        <dbReference type="ARBA" id="ARBA00023002"/>
    </source>
</evidence>
<dbReference type="InterPro" id="IPR000572">
    <property type="entry name" value="OxRdtase_Mopterin-bd_dom"/>
</dbReference>
<dbReference type="InterPro" id="IPR014756">
    <property type="entry name" value="Ig_E-set"/>
</dbReference>
<feature type="domain" description="Oxidoreductase molybdopterin-binding" evidence="5">
    <location>
        <begin position="36"/>
        <end position="213"/>
    </location>
</feature>
<accession>A0ABR3GVY7</accession>
<dbReference type="InterPro" id="IPR036374">
    <property type="entry name" value="OxRdtase_Mopterin-bd_sf"/>
</dbReference>
<sequence>MLLEYSVEKPLNREPPVKDLIKSFITKASTAYDRNHGPLPHINSEAHCVRIDGAVSSVLEFSMASLRNDFPQHKVIAALQCAGNRRHTMRTELKEVDGIDWNDGAVCNCTWSGPLLADVLTKAGVAIEGDAHVAFSCLKTDCQQDRYYGSSICLKRCMDSAKKIILALDMNGAPLSINHGAPLRVVLPGIAGARWVKWLDRITVQRHESTNFYMQQDYKILPPSVETREQAKSYWHLIPPMQEMPINSVIAYPARNEIISTDKLINGRLEVAGYALPQGDCGPVVQVEVSTDQGATWSKAEILFPDKEDVTMEGGDDKYKWSWAIWKYRLSVEATKRVGWETRIWCRALDKAGNLQKRNVEWNLRGVGYNGYGEVKGLEIIDSSCDQELARTMNGLSVAVA</sequence>
<dbReference type="Pfam" id="PF00174">
    <property type="entry name" value="Oxidored_molyb"/>
    <property type="match status" value="1"/>
</dbReference>
<comment type="caution">
    <text evidence="7">The sequence shown here is derived from an EMBL/GenBank/DDBJ whole genome shotgun (WGS) entry which is preliminary data.</text>
</comment>
<reference evidence="7 8" key="1">
    <citation type="submission" date="2024-02" db="EMBL/GenBank/DDBJ databases">
        <title>Discinaceae phylogenomics.</title>
        <authorList>
            <person name="Dirks A.C."/>
            <person name="James T.Y."/>
        </authorList>
    </citation>
    <scope>NUCLEOTIDE SEQUENCE [LARGE SCALE GENOMIC DNA]</scope>
    <source>
        <strain evidence="7 8">ACD0624</strain>
    </source>
</reference>
<evidence type="ECO:0000256" key="1">
    <source>
        <dbReference type="ARBA" id="ARBA00001924"/>
    </source>
</evidence>
<name>A0ABR3GVY7_9PEZI</name>
<keyword evidence="2" id="KW-0500">Molybdenum</keyword>
<dbReference type="PANTHER" id="PTHR19372:SF7">
    <property type="entry name" value="SULFITE OXIDASE, MITOCHONDRIAL"/>
    <property type="match status" value="1"/>
</dbReference>
<evidence type="ECO:0000256" key="2">
    <source>
        <dbReference type="ARBA" id="ARBA00022505"/>
    </source>
</evidence>
<evidence type="ECO:0000313" key="7">
    <source>
        <dbReference type="EMBL" id="KAL0640044.1"/>
    </source>
</evidence>
<dbReference type="EMBL" id="JBBBZM010000006">
    <property type="protein sequence ID" value="KAL0640044.1"/>
    <property type="molecule type" value="Genomic_DNA"/>
</dbReference>
<evidence type="ECO:0000256" key="3">
    <source>
        <dbReference type="ARBA" id="ARBA00022723"/>
    </source>
</evidence>
<dbReference type="Gene3D" id="2.60.40.650">
    <property type="match status" value="1"/>
</dbReference>
<keyword evidence="8" id="KW-1185">Reference proteome</keyword>
<dbReference type="SUPFAM" id="SSF56524">
    <property type="entry name" value="Oxidoreductase molybdopterin-binding domain"/>
    <property type="match status" value="1"/>
</dbReference>
<keyword evidence="4" id="KW-0560">Oxidoreductase</keyword>
<dbReference type="Gene3D" id="3.90.420.10">
    <property type="entry name" value="Oxidoreductase, molybdopterin-binding domain"/>
    <property type="match status" value="1"/>
</dbReference>
<dbReference type="PANTHER" id="PTHR19372">
    <property type="entry name" value="SULFITE REDUCTASE"/>
    <property type="match status" value="1"/>
</dbReference>
<dbReference type="Pfam" id="PF03404">
    <property type="entry name" value="Mo-co_dimer"/>
    <property type="match status" value="1"/>
</dbReference>
<dbReference type="InterPro" id="IPR005066">
    <property type="entry name" value="MoCF_OxRdtse_dimer"/>
</dbReference>
<dbReference type="InterPro" id="IPR008335">
    <property type="entry name" value="Mopterin_OxRdtase_euk"/>
</dbReference>
<comment type="cofactor">
    <cofactor evidence="1">
        <name>Mo-molybdopterin</name>
        <dbReference type="ChEBI" id="CHEBI:71302"/>
    </cofactor>
</comment>
<feature type="domain" description="Moybdenum cofactor oxidoreductase dimerisation" evidence="6">
    <location>
        <begin position="241"/>
        <end position="375"/>
    </location>
</feature>
<evidence type="ECO:0000259" key="6">
    <source>
        <dbReference type="Pfam" id="PF03404"/>
    </source>
</evidence>
<gene>
    <name evidence="7" type="ORF">Q9L58_000872</name>
</gene>
<keyword evidence="3" id="KW-0479">Metal-binding</keyword>
<evidence type="ECO:0000313" key="8">
    <source>
        <dbReference type="Proteomes" id="UP001447188"/>
    </source>
</evidence>
<proteinExistence type="predicted"/>
<organism evidence="7 8">
    <name type="scientific">Discina gigas</name>
    <dbReference type="NCBI Taxonomy" id="1032678"/>
    <lineage>
        <taxon>Eukaryota</taxon>
        <taxon>Fungi</taxon>
        <taxon>Dikarya</taxon>
        <taxon>Ascomycota</taxon>
        <taxon>Pezizomycotina</taxon>
        <taxon>Pezizomycetes</taxon>
        <taxon>Pezizales</taxon>
        <taxon>Discinaceae</taxon>
        <taxon>Discina</taxon>
    </lineage>
</organism>
<dbReference type="Proteomes" id="UP001447188">
    <property type="component" value="Unassembled WGS sequence"/>
</dbReference>
<evidence type="ECO:0008006" key="9">
    <source>
        <dbReference type="Google" id="ProtNLM"/>
    </source>
</evidence>
<evidence type="ECO:0000259" key="5">
    <source>
        <dbReference type="Pfam" id="PF00174"/>
    </source>
</evidence>